<dbReference type="PANTHER" id="PTHR43591:SF24">
    <property type="entry name" value="2-METHOXY-6-POLYPRENYL-1,4-BENZOQUINOL METHYLASE, MITOCHONDRIAL"/>
    <property type="match status" value="1"/>
</dbReference>
<dbReference type="SUPFAM" id="SSF53335">
    <property type="entry name" value="S-adenosyl-L-methionine-dependent methyltransferases"/>
    <property type="match status" value="1"/>
</dbReference>
<evidence type="ECO:0000313" key="3">
    <source>
        <dbReference type="EMBL" id="CAB5386175.1"/>
    </source>
</evidence>
<feature type="domain" description="Methyltransferase" evidence="2">
    <location>
        <begin position="84"/>
        <end position="175"/>
    </location>
</feature>
<dbReference type="Proteomes" id="UP000684084">
    <property type="component" value="Unassembled WGS sequence"/>
</dbReference>
<gene>
    <name evidence="3" type="ORF">CHRIB12_LOCUS19591</name>
</gene>
<dbReference type="OrthoDB" id="2013972at2759"/>
<accession>A0A915ZT72</accession>
<name>A0A915ZT72_9GLOM</name>
<evidence type="ECO:0000256" key="1">
    <source>
        <dbReference type="SAM" id="MobiDB-lite"/>
    </source>
</evidence>
<dbReference type="EMBL" id="CAGKOT010000055">
    <property type="protein sequence ID" value="CAB5386175.1"/>
    <property type="molecule type" value="Genomic_DNA"/>
</dbReference>
<feature type="compositionally biased region" description="Polar residues" evidence="1">
    <location>
        <begin position="16"/>
        <end position="26"/>
    </location>
</feature>
<proteinExistence type="predicted"/>
<organism evidence="3 4">
    <name type="scientific">Rhizophagus irregularis</name>
    <dbReference type="NCBI Taxonomy" id="588596"/>
    <lineage>
        <taxon>Eukaryota</taxon>
        <taxon>Fungi</taxon>
        <taxon>Fungi incertae sedis</taxon>
        <taxon>Mucoromycota</taxon>
        <taxon>Glomeromycotina</taxon>
        <taxon>Glomeromycetes</taxon>
        <taxon>Glomerales</taxon>
        <taxon>Glomeraceae</taxon>
        <taxon>Rhizophagus</taxon>
    </lineage>
</organism>
<evidence type="ECO:0000313" key="4">
    <source>
        <dbReference type="Proteomes" id="UP000684084"/>
    </source>
</evidence>
<reference evidence="3" key="1">
    <citation type="submission" date="2020-05" db="EMBL/GenBank/DDBJ databases">
        <authorList>
            <person name="Rincon C."/>
            <person name="Sanders R I."/>
            <person name="Robbins C."/>
            <person name="Chaturvedi A."/>
        </authorList>
    </citation>
    <scope>NUCLEOTIDE SEQUENCE</scope>
    <source>
        <strain evidence="3">CHB12</strain>
    </source>
</reference>
<dbReference type="InterPro" id="IPR029063">
    <property type="entry name" value="SAM-dependent_MTases_sf"/>
</dbReference>
<dbReference type="InterPro" id="IPR041698">
    <property type="entry name" value="Methyltransf_25"/>
</dbReference>
<dbReference type="SMR" id="A0A915ZT72"/>
<evidence type="ECO:0000259" key="2">
    <source>
        <dbReference type="Pfam" id="PF13649"/>
    </source>
</evidence>
<dbReference type="Pfam" id="PF13649">
    <property type="entry name" value="Methyltransf_25"/>
    <property type="match status" value="1"/>
</dbReference>
<dbReference type="PANTHER" id="PTHR43591">
    <property type="entry name" value="METHYLTRANSFERASE"/>
    <property type="match status" value="1"/>
</dbReference>
<dbReference type="AlphaFoldDB" id="A0A915ZT72"/>
<sequence>MGNSNSCLKSRETRSKSQLVPNQLSEGVSPEVVNEEEQELAYYLSNNDLNDIDRQHMHNFIIKYLFQGNFSAPVEEKLTLGCKVLDVACGPGTWLLDLATIYDKSNFFGLDIKPVFPKEIKPCNLEFIEADIFDGLPFRDNEFDFTHIESMVNILTTEQWNFTLSELIRVTKPGGYIEITDLYLNIDKSSPNFYTIYKGFYKSCLKRNVNIRSIIHLNSILESHQNIGVVHHDEKIVTFGPHGGKPGLVYQEVVILFLTTNRAIKDLSAEIGISEEKFKEIVESLKEDLKENKTSKGHVLRFWTQKIC</sequence>
<dbReference type="CDD" id="cd02440">
    <property type="entry name" value="AdoMet_MTases"/>
    <property type="match status" value="1"/>
</dbReference>
<dbReference type="GO" id="GO:0008168">
    <property type="term" value="F:methyltransferase activity"/>
    <property type="evidence" value="ECO:0007669"/>
    <property type="project" value="TreeGrafter"/>
</dbReference>
<dbReference type="VEuPathDB" id="FungiDB:RhiirFUN_018338"/>
<dbReference type="Gene3D" id="3.40.50.150">
    <property type="entry name" value="Vaccinia Virus protein VP39"/>
    <property type="match status" value="1"/>
</dbReference>
<protein>
    <recommendedName>
        <fullName evidence="2">Methyltransferase domain-containing protein</fullName>
    </recommendedName>
</protein>
<feature type="region of interest" description="Disordered" evidence="1">
    <location>
        <begin position="1"/>
        <end position="31"/>
    </location>
</feature>
<comment type="caution">
    <text evidence="3">The sequence shown here is derived from an EMBL/GenBank/DDBJ whole genome shotgun (WGS) entry which is preliminary data.</text>
</comment>